<dbReference type="Pfam" id="PF00072">
    <property type="entry name" value="Response_reg"/>
    <property type="match status" value="1"/>
</dbReference>
<evidence type="ECO:0000259" key="2">
    <source>
        <dbReference type="PROSITE" id="PS50110"/>
    </source>
</evidence>
<comment type="caution">
    <text evidence="3">The sequence shown here is derived from an EMBL/GenBank/DDBJ whole genome shotgun (WGS) entry which is preliminary data.</text>
</comment>
<dbReference type="Proteomes" id="UP001501556">
    <property type="component" value="Unassembled WGS sequence"/>
</dbReference>
<dbReference type="InterPro" id="IPR001789">
    <property type="entry name" value="Sig_transdc_resp-reg_receiver"/>
</dbReference>
<feature type="modified residue" description="4-aspartylphosphate" evidence="1">
    <location>
        <position position="57"/>
    </location>
</feature>
<evidence type="ECO:0000313" key="4">
    <source>
        <dbReference type="Proteomes" id="UP001501556"/>
    </source>
</evidence>
<protein>
    <submittedName>
        <fullName evidence="3">Response regulator</fullName>
    </submittedName>
</protein>
<evidence type="ECO:0000256" key="1">
    <source>
        <dbReference type="PROSITE-ProRule" id="PRU00169"/>
    </source>
</evidence>
<dbReference type="EMBL" id="BAABDI010000040">
    <property type="protein sequence ID" value="GAA3990537.1"/>
    <property type="molecule type" value="Genomic_DNA"/>
</dbReference>
<dbReference type="RefSeq" id="WP_345127126.1">
    <property type="nucleotide sequence ID" value="NZ_BAABDI010000040.1"/>
</dbReference>
<name>A0ABP7QZU8_9BACT</name>
<keyword evidence="1" id="KW-0597">Phosphoprotein</keyword>
<gene>
    <name evidence="3" type="ORF">GCM10022407_38800</name>
</gene>
<dbReference type="SMART" id="SM00448">
    <property type="entry name" value="REC"/>
    <property type="match status" value="1"/>
</dbReference>
<dbReference type="PANTHER" id="PTHR44520:SF2">
    <property type="entry name" value="RESPONSE REGULATOR RCP1"/>
    <property type="match status" value="1"/>
</dbReference>
<sequence>MLTYLIDDDTVSLFLTEQTLRLEGFMAPIFPFACAESALAHLLPRLATEPPEFIFLDLNMPVMDGWEFLEALAPHAAALQGCCRIYLLTSSLALVDTEKAGGYALVQGIIHKPLDEDAIRAAVLERTRTVPAAAHELIVPVDRSGA</sequence>
<dbReference type="InterPro" id="IPR052893">
    <property type="entry name" value="TCS_response_regulator"/>
</dbReference>
<dbReference type="InterPro" id="IPR011006">
    <property type="entry name" value="CheY-like_superfamily"/>
</dbReference>
<proteinExistence type="predicted"/>
<organism evidence="3 4">
    <name type="scientific">Hymenobacter antarcticus</name>
    <dbReference type="NCBI Taxonomy" id="486270"/>
    <lineage>
        <taxon>Bacteria</taxon>
        <taxon>Pseudomonadati</taxon>
        <taxon>Bacteroidota</taxon>
        <taxon>Cytophagia</taxon>
        <taxon>Cytophagales</taxon>
        <taxon>Hymenobacteraceae</taxon>
        <taxon>Hymenobacter</taxon>
    </lineage>
</organism>
<feature type="domain" description="Response regulatory" evidence="2">
    <location>
        <begin position="2"/>
        <end position="127"/>
    </location>
</feature>
<accession>A0ABP7QZU8</accession>
<dbReference type="PROSITE" id="PS50110">
    <property type="entry name" value="RESPONSE_REGULATORY"/>
    <property type="match status" value="1"/>
</dbReference>
<dbReference type="PANTHER" id="PTHR44520">
    <property type="entry name" value="RESPONSE REGULATOR RCP1-RELATED"/>
    <property type="match status" value="1"/>
</dbReference>
<reference evidence="4" key="1">
    <citation type="journal article" date="2019" name="Int. J. Syst. Evol. Microbiol.">
        <title>The Global Catalogue of Microorganisms (GCM) 10K type strain sequencing project: providing services to taxonomists for standard genome sequencing and annotation.</title>
        <authorList>
            <consortium name="The Broad Institute Genomics Platform"/>
            <consortium name="The Broad Institute Genome Sequencing Center for Infectious Disease"/>
            <person name="Wu L."/>
            <person name="Ma J."/>
        </authorList>
    </citation>
    <scope>NUCLEOTIDE SEQUENCE [LARGE SCALE GENOMIC DNA]</scope>
    <source>
        <strain evidence="4">JCM 17217</strain>
    </source>
</reference>
<keyword evidence="4" id="KW-1185">Reference proteome</keyword>
<evidence type="ECO:0000313" key="3">
    <source>
        <dbReference type="EMBL" id="GAA3990537.1"/>
    </source>
</evidence>
<dbReference type="SUPFAM" id="SSF52172">
    <property type="entry name" value="CheY-like"/>
    <property type="match status" value="1"/>
</dbReference>
<dbReference type="Gene3D" id="3.40.50.2300">
    <property type="match status" value="1"/>
</dbReference>